<organism evidence="8 9">
    <name type="scientific">Lottia gigantea</name>
    <name type="common">Giant owl limpet</name>
    <dbReference type="NCBI Taxonomy" id="225164"/>
    <lineage>
        <taxon>Eukaryota</taxon>
        <taxon>Metazoa</taxon>
        <taxon>Spiralia</taxon>
        <taxon>Lophotrochozoa</taxon>
        <taxon>Mollusca</taxon>
        <taxon>Gastropoda</taxon>
        <taxon>Patellogastropoda</taxon>
        <taxon>Lottioidea</taxon>
        <taxon>Lottiidae</taxon>
        <taxon>Lottia</taxon>
    </lineage>
</organism>
<accession>V4A7V2</accession>
<dbReference type="FunFam" id="3.30.160.60:FF:000710">
    <property type="entry name" value="Zinc finger protein 768"/>
    <property type="match status" value="1"/>
</dbReference>
<keyword evidence="2" id="KW-0677">Repeat</keyword>
<dbReference type="KEGG" id="lgi:LOTGIDRAFT_75232"/>
<dbReference type="SUPFAM" id="SSF57667">
    <property type="entry name" value="beta-beta-alpha zinc fingers"/>
    <property type="match status" value="5"/>
</dbReference>
<dbReference type="GO" id="GO:0008270">
    <property type="term" value="F:zinc ion binding"/>
    <property type="evidence" value="ECO:0007669"/>
    <property type="project" value="UniProtKB-KW"/>
</dbReference>
<feature type="domain" description="C2H2-type" evidence="7">
    <location>
        <begin position="3"/>
        <end position="31"/>
    </location>
</feature>
<feature type="domain" description="C2H2-type" evidence="7">
    <location>
        <begin position="209"/>
        <end position="235"/>
    </location>
</feature>
<feature type="non-terminal residue" evidence="8">
    <location>
        <position position="235"/>
    </location>
</feature>
<dbReference type="InterPro" id="IPR036236">
    <property type="entry name" value="Znf_C2H2_sf"/>
</dbReference>
<evidence type="ECO:0000256" key="6">
    <source>
        <dbReference type="PROSITE-ProRule" id="PRU00042"/>
    </source>
</evidence>
<dbReference type="EMBL" id="KB200869">
    <property type="protein sequence ID" value="ESP00044.1"/>
    <property type="molecule type" value="Genomic_DNA"/>
</dbReference>
<dbReference type="OMA" id="NCERRKY"/>
<feature type="domain" description="C2H2-type" evidence="7">
    <location>
        <begin position="124"/>
        <end position="150"/>
    </location>
</feature>
<evidence type="ECO:0000313" key="9">
    <source>
        <dbReference type="Proteomes" id="UP000030746"/>
    </source>
</evidence>
<sequence length="235" mass="27974">KPFKCPFCHKRFIKDSSLMHHQLNSCTKNRLGNDFICSECGDHFEKFSLYKKHLKLHTGEFYKCTCDAKFENYPNLKVHVDSEHPEGESHAEIHPYSCDICSKTFIFQGRYKRHMITHDNNSKIACTICGKEFEKAYMEIHERSHSGLKPFVCEHEGCEMTYPSKKLLQRHERIHMEEFRLPCTYCEKVFTQKSRLKDHLRVHTGEKPYICETCGSCFSRTNHLRRHRRIHEKNE</sequence>
<reference evidence="8 9" key="1">
    <citation type="journal article" date="2013" name="Nature">
        <title>Insights into bilaterian evolution from three spiralian genomes.</title>
        <authorList>
            <person name="Simakov O."/>
            <person name="Marletaz F."/>
            <person name="Cho S.J."/>
            <person name="Edsinger-Gonzales E."/>
            <person name="Havlak P."/>
            <person name="Hellsten U."/>
            <person name="Kuo D.H."/>
            <person name="Larsson T."/>
            <person name="Lv J."/>
            <person name="Arendt D."/>
            <person name="Savage R."/>
            <person name="Osoegawa K."/>
            <person name="de Jong P."/>
            <person name="Grimwood J."/>
            <person name="Chapman J.A."/>
            <person name="Shapiro H."/>
            <person name="Aerts A."/>
            <person name="Otillar R.P."/>
            <person name="Terry A.Y."/>
            <person name="Boore J.L."/>
            <person name="Grigoriev I.V."/>
            <person name="Lindberg D.R."/>
            <person name="Seaver E.C."/>
            <person name="Weisblat D.A."/>
            <person name="Putnam N.H."/>
            <person name="Rokhsar D.S."/>
        </authorList>
    </citation>
    <scope>NUCLEOTIDE SEQUENCE [LARGE SCALE GENOMIC DNA]</scope>
</reference>
<dbReference type="Gene3D" id="3.30.160.60">
    <property type="entry name" value="Classic Zinc Finger"/>
    <property type="match status" value="6"/>
</dbReference>
<keyword evidence="4" id="KW-0862">Zinc</keyword>
<evidence type="ECO:0000313" key="8">
    <source>
        <dbReference type="EMBL" id="ESP00044.1"/>
    </source>
</evidence>
<evidence type="ECO:0000256" key="4">
    <source>
        <dbReference type="ARBA" id="ARBA00022833"/>
    </source>
</evidence>
<dbReference type="PANTHER" id="PTHR24393">
    <property type="entry name" value="ZINC FINGER PROTEIN"/>
    <property type="match status" value="1"/>
</dbReference>
<evidence type="ECO:0000256" key="3">
    <source>
        <dbReference type="ARBA" id="ARBA00022771"/>
    </source>
</evidence>
<dbReference type="SMART" id="SM00355">
    <property type="entry name" value="ZnF_C2H2"/>
    <property type="match status" value="8"/>
</dbReference>
<protein>
    <recommendedName>
        <fullName evidence="7">C2H2-type domain-containing protein</fullName>
    </recommendedName>
</protein>
<name>V4A7V2_LOTGI</name>
<feature type="domain" description="C2H2-type" evidence="7">
    <location>
        <begin position="96"/>
        <end position="123"/>
    </location>
</feature>
<keyword evidence="9" id="KW-1185">Reference proteome</keyword>
<evidence type="ECO:0000259" key="7">
    <source>
        <dbReference type="PROSITE" id="PS50157"/>
    </source>
</evidence>
<dbReference type="FunFam" id="3.30.160.60:FF:000345">
    <property type="entry name" value="Zinc finger protein Gfi-1"/>
    <property type="match status" value="1"/>
</dbReference>
<evidence type="ECO:0000256" key="2">
    <source>
        <dbReference type="ARBA" id="ARBA00022737"/>
    </source>
</evidence>
<dbReference type="GeneID" id="20252176"/>
<dbReference type="CTD" id="20252176"/>
<proteinExistence type="predicted"/>
<dbReference type="InterPro" id="IPR013087">
    <property type="entry name" value="Znf_C2H2_type"/>
</dbReference>
<dbReference type="GO" id="GO:0001228">
    <property type="term" value="F:DNA-binding transcription activator activity, RNA polymerase II-specific"/>
    <property type="evidence" value="ECO:0007669"/>
    <property type="project" value="TreeGrafter"/>
</dbReference>
<evidence type="ECO:0000256" key="5">
    <source>
        <dbReference type="ARBA" id="ARBA00023242"/>
    </source>
</evidence>
<dbReference type="Proteomes" id="UP000030746">
    <property type="component" value="Unassembled WGS sequence"/>
</dbReference>
<dbReference type="AlphaFoldDB" id="V4A7V2"/>
<evidence type="ECO:0000256" key="1">
    <source>
        <dbReference type="ARBA" id="ARBA00022723"/>
    </source>
</evidence>
<dbReference type="PROSITE" id="PS50157">
    <property type="entry name" value="ZINC_FINGER_C2H2_2"/>
    <property type="match status" value="7"/>
</dbReference>
<dbReference type="Pfam" id="PF00096">
    <property type="entry name" value="zf-C2H2"/>
    <property type="match status" value="5"/>
</dbReference>
<feature type="non-terminal residue" evidence="8">
    <location>
        <position position="1"/>
    </location>
</feature>
<dbReference type="GO" id="GO:0000978">
    <property type="term" value="F:RNA polymerase II cis-regulatory region sequence-specific DNA binding"/>
    <property type="evidence" value="ECO:0007669"/>
    <property type="project" value="TreeGrafter"/>
</dbReference>
<dbReference type="HOGENOM" id="CLU_002678_2_1_1"/>
<dbReference type="OrthoDB" id="40579at2759"/>
<feature type="domain" description="C2H2-type" evidence="7">
    <location>
        <begin position="151"/>
        <end position="180"/>
    </location>
</feature>
<feature type="domain" description="C2H2-type" evidence="7">
    <location>
        <begin position="181"/>
        <end position="208"/>
    </location>
</feature>
<gene>
    <name evidence="8" type="ORF">LOTGIDRAFT_75232</name>
</gene>
<keyword evidence="5" id="KW-0539">Nucleus</keyword>
<keyword evidence="1" id="KW-0479">Metal-binding</keyword>
<dbReference type="PANTHER" id="PTHR24393:SF34">
    <property type="entry name" value="PR_SET DOMAIN 13"/>
    <property type="match status" value="1"/>
</dbReference>
<feature type="domain" description="C2H2-type" evidence="7">
    <location>
        <begin position="35"/>
        <end position="62"/>
    </location>
</feature>
<dbReference type="PROSITE" id="PS00028">
    <property type="entry name" value="ZINC_FINGER_C2H2_1"/>
    <property type="match status" value="5"/>
</dbReference>
<dbReference type="GO" id="GO:0005634">
    <property type="term" value="C:nucleus"/>
    <property type="evidence" value="ECO:0007669"/>
    <property type="project" value="UniProtKB-SubCell"/>
</dbReference>
<dbReference type="RefSeq" id="XP_009049235.1">
    <property type="nucleotide sequence ID" value="XM_009050987.1"/>
</dbReference>
<keyword evidence="3 6" id="KW-0863">Zinc-finger</keyword>